<dbReference type="InterPro" id="IPR007159">
    <property type="entry name" value="SpoVT-AbrB_dom"/>
</dbReference>
<dbReference type="SMART" id="SM00966">
    <property type="entry name" value="SpoVT_AbrB"/>
    <property type="match status" value="1"/>
</dbReference>
<evidence type="ECO:0000313" key="3">
    <source>
        <dbReference type="EMBL" id="TVS91687.1"/>
    </source>
</evidence>
<name>A0A557XZJ3_9MYCO</name>
<evidence type="ECO:0000256" key="1">
    <source>
        <dbReference type="PROSITE-ProRule" id="PRU01076"/>
    </source>
</evidence>
<organism evidence="3 4">
    <name type="scientific">Mycobacterium helveticum</name>
    <dbReference type="NCBI Taxonomy" id="2592811"/>
    <lineage>
        <taxon>Bacteria</taxon>
        <taxon>Bacillati</taxon>
        <taxon>Actinomycetota</taxon>
        <taxon>Actinomycetes</taxon>
        <taxon>Mycobacteriales</taxon>
        <taxon>Mycobacteriaceae</taxon>
        <taxon>Mycobacterium</taxon>
    </lineage>
</organism>
<dbReference type="Gene3D" id="2.10.260.10">
    <property type="match status" value="1"/>
</dbReference>
<dbReference type="SUPFAM" id="SSF89447">
    <property type="entry name" value="AbrB/MazE/MraZ-like"/>
    <property type="match status" value="1"/>
</dbReference>
<evidence type="ECO:0000313" key="4">
    <source>
        <dbReference type="Proteomes" id="UP000320513"/>
    </source>
</evidence>
<gene>
    <name evidence="3" type="ORF">FPZ47_03605</name>
</gene>
<feature type="domain" description="SpoVT-AbrB" evidence="2">
    <location>
        <begin position="6"/>
        <end position="51"/>
    </location>
</feature>
<comment type="caution">
    <text evidence="3">The sequence shown here is derived from an EMBL/GenBank/DDBJ whole genome shotgun (WGS) entry which is preliminary data.</text>
</comment>
<dbReference type="InterPro" id="IPR037914">
    <property type="entry name" value="SpoVT-AbrB_sf"/>
</dbReference>
<dbReference type="PROSITE" id="PS51740">
    <property type="entry name" value="SPOVT_ABRB"/>
    <property type="match status" value="1"/>
</dbReference>
<sequence length="86" mass="9810">MNRVHATRTTIDAASRLVIPKRIRDHLGLRGNDQAEVTERDGRIDIEPAPTTVELVREGVLVARPERPLPPLTDEIVRETLDRLRR</sequence>
<dbReference type="NCBIfam" id="TIGR01439">
    <property type="entry name" value="lp_hng_hel_AbrB"/>
    <property type="match status" value="1"/>
</dbReference>
<keyword evidence="4" id="KW-1185">Reference proteome</keyword>
<proteinExistence type="predicted"/>
<dbReference type="EMBL" id="VMQU01000009">
    <property type="protein sequence ID" value="TVS91687.1"/>
    <property type="molecule type" value="Genomic_DNA"/>
</dbReference>
<evidence type="ECO:0000259" key="2">
    <source>
        <dbReference type="PROSITE" id="PS51740"/>
    </source>
</evidence>
<dbReference type="OrthoDB" id="33406at2"/>
<keyword evidence="1 3" id="KW-0238">DNA-binding</keyword>
<dbReference type="RefSeq" id="WP_144946106.1">
    <property type="nucleotide sequence ID" value="NZ_VMQU01000009.1"/>
</dbReference>
<dbReference type="AlphaFoldDB" id="A0A557XZJ3"/>
<dbReference type="Proteomes" id="UP000320513">
    <property type="component" value="Unassembled WGS sequence"/>
</dbReference>
<dbReference type="GO" id="GO:0003677">
    <property type="term" value="F:DNA binding"/>
    <property type="evidence" value="ECO:0007669"/>
    <property type="project" value="UniProtKB-UniRule"/>
</dbReference>
<reference evidence="3 4" key="1">
    <citation type="submission" date="2019-07" db="EMBL/GenBank/DDBJ databases">
        <title>New Mycobacterium species.</title>
        <authorList>
            <person name="Tortoli E."/>
            <person name="Ghielmetti G."/>
            <person name="Friedel U."/>
            <person name="Trovato A."/>
        </authorList>
    </citation>
    <scope>NUCLEOTIDE SEQUENCE [LARGE SCALE GENOMIC DNA]</scope>
    <source>
        <strain evidence="3 4">16-83</strain>
    </source>
</reference>
<accession>A0A557XZJ3</accession>
<protein>
    <submittedName>
        <fullName evidence="3">AbrB/MazE/SpoVT family DNA-binding domain-containing protein</fullName>
    </submittedName>
</protein>